<protein>
    <submittedName>
        <fullName evidence="2">Uncharacterized protein</fullName>
    </submittedName>
</protein>
<name>A0A8T4IIY5_9SPHN</name>
<feature type="transmembrane region" description="Helical" evidence="1">
    <location>
        <begin position="33"/>
        <end position="53"/>
    </location>
</feature>
<evidence type="ECO:0000256" key="1">
    <source>
        <dbReference type="SAM" id="Phobius"/>
    </source>
</evidence>
<comment type="caution">
    <text evidence="2">The sequence shown here is derived from an EMBL/GenBank/DDBJ whole genome shotgun (WGS) entry which is preliminary data.</text>
</comment>
<dbReference type="Proteomes" id="UP000676996">
    <property type="component" value="Unassembled WGS sequence"/>
</dbReference>
<keyword evidence="1" id="KW-1133">Transmembrane helix</keyword>
<organism evidence="2 3">
    <name type="scientific">Stakelama marina</name>
    <dbReference type="NCBI Taxonomy" id="2826939"/>
    <lineage>
        <taxon>Bacteria</taxon>
        <taxon>Pseudomonadati</taxon>
        <taxon>Pseudomonadota</taxon>
        <taxon>Alphaproteobacteria</taxon>
        <taxon>Sphingomonadales</taxon>
        <taxon>Sphingomonadaceae</taxon>
        <taxon>Stakelama</taxon>
    </lineage>
</organism>
<feature type="transmembrane region" description="Helical" evidence="1">
    <location>
        <begin position="60"/>
        <end position="76"/>
    </location>
</feature>
<dbReference type="AlphaFoldDB" id="A0A8T4IIY5"/>
<keyword evidence="3" id="KW-1185">Reference proteome</keyword>
<keyword evidence="1" id="KW-0472">Membrane</keyword>
<sequence length="90" mass="10227">MTIKDRIEKSYRVRDGYWFAPKRFGMGAVPVTWQGWLATIIYVALLFACVRLLPGIAAKLAVGVPLTIGFMVIAARKTDGGWHWRWGFKK</sequence>
<proteinExistence type="predicted"/>
<reference evidence="2" key="1">
    <citation type="submission" date="2021-04" db="EMBL/GenBank/DDBJ databases">
        <title>Ouciella asimina sp. nov., isolated from the surface seawater in the hydrothermal field of Okinawa Trough.</title>
        <authorList>
            <person name="Shuang W."/>
        </authorList>
    </citation>
    <scope>NUCLEOTIDE SEQUENCE</scope>
    <source>
        <strain evidence="2">LXI357</strain>
    </source>
</reference>
<dbReference type="RefSeq" id="WP_284053560.1">
    <property type="nucleotide sequence ID" value="NZ_JAGRQC010000002.1"/>
</dbReference>
<gene>
    <name evidence="2" type="ORF">J7S20_07115</name>
</gene>
<keyword evidence="1" id="KW-0812">Transmembrane</keyword>
<evidence type="ECO:0000313" key="3">
    <source>
        <dbReference type="Proteomes" id="UP000676996"/>
    </source>
</evidence>
<evidence type="ECO:0000313" key="2">
    <source>
        <dbReference type="EMBL" id="MBR0552269.1"/>
    </source>
</evidence>
<accession>A0A8T4IIY5</accession>
<dbReference type="EMBL" id="JAGRQC010000002">
    <property type="protein sequence ID" value="MBR0552269.1"/>
    <property type="molecule type" value="Genomic_DNA"/>
</dbReference>